<proteinExistence type="inferred from homology"/>
<evidence type="ECO:0000256" key="1">
    <source>
        <dbReference type="ARBA" id="ARBA00005417"/>
    </source>
</evidence>
<dbReference type="Proteomes" id="UP001220010">
    <property type="component" value="Unassembled WGS sequence"/>
</dbReference>
<dbReference type="InterPro" id="IPR027417">
    <property type="entry name" value="P-loop_NTPase"/>
</dbReference>
<organism evidence="4 5">
    <name type="scientific">Candidatus Methanocrinis natronophilus</name>
    <dbReference type="NCBI Taxonomy" id="3033396"/>
    <lineage>
        <taxon>Archaea</taxon>
        <taxon>Methanobacteriati</taxon>
        <taxon>Methanobacteriota</taxon>
        <taxon>Stenosarchaea group</taxon>
        <taxon>Methanomicrobia</taxon>
        <taxon>Methanotrichales</taxon>
        <taxon>Methanotrichaceae</taxon>
        <taxon>Methanocrinis</taxon>
    </lineage>
</organism>
<dbReference type="SUPFAM" id="SSF52540">
    <property type="entry name" value="P-loop containing nucleoside triphosphate hydrolases"/>
    <property type="match status" value="1"/>
</dbReference>
<gene>
    <name evidence="4" type="ORF">P0O15_01020</name>
</gene>
<dbReference type="GO" id="GO:0005524">
    <property type="term" value="F:ATP binding"/>
    <property type="evidence" value="ECO:0007669"/>
    <property type="project" value="UniProtKB-KW"/>
</dbReference>
<keyword evidence="2" id="KW-0813">Transport</keyword>
<reference evidence="4 5" key="1">
    <citation type="submission" date="2023-03" db="EMBL/GenBank/DDBJ databases">
        <title>WGS of Methanotrichaceae archaeon Mx.</title>
        <authorList>
            <person name="Sorokin D.Y."/>
            <person name="Merkel A.Y."/>
        </authorList>
    </citation>
    <scope>NUCLEOTIDE SEQUENCE [LARGE SCALE GENOMIC DNA]</scope>
    <source>
        <strain evidence="4 5">Mx</strain>
    </source>
</reference>
<feature type="domain" description="ABC transporter" evidence="3">
    <location>
        <begin position="21"/>
        <end position="49"/>
    </location>
</feature>
<dbReference type="RefSeq" id="WP_316965521.1">
    <property type="nucleotide sequence ID" value="NZ_JARFPK010000003.1"/>
</dbReference>
<sequence length="50" mass="5344">MTMAIETIGLINTYNGRTRALDGVDLQVRPGEVFAFLGPSGSGKTTLMRS</sequence>
<comment type="caution">
    <text evidence="4">The sequence shown here is derived from an EMBL/GenBank/DDBJ whole genome shotgun (WGS) entry which is preliminary data.</text>
</comment>
<keyword evidence="4" id="KW-0067">ATP-binding</keyword>
<evidence type="ECO:0000256" key="2">
    <source>
        <dbReference type="ARBA" id="ARBA00022448"/>
    </source>
</evidence>
<evidence type="ECO:0000313" key="4">
    <source>
        <dbReference type="EMBL" id="MDF0589761.1"/>
    </source>
</evidence>
<dbReference type="PANTHER" id="PTHR43335">
    <property type="entry name" value="ABC TRANSPORTER, ATP-BINDING PROTEIN"/>
    <property type="match status" value="1"/>
</dbReference>
<protein>
    <submittedName>
        <fullName evidence="4">ATP-binding cassette domain-containing protein</fullName>
    </submittedName>
</protein>
<dbReference type="EMBL" id="JARFPK010000003">
    <property type="protein sequence ID" value="MDF0589761.1"/>
    <property type="molecule type" value="Genomic_DNA"/>
</dbReference>
<evidence type="ECO:0000259" key="3">
    <source>
        <dbReference type="Pfam" id="PF00005"/>
    </source>
</evidence>
<dbReference type="Gene3D" id="3.40.50.300">
    <property type="entry name" value="P-loop containing nucleotide triphosphate hydrolases"/>
    <property type="match status" value="1"/>
</dbReference>
<accession>A0ABT5X4Z1</accession>
<keyword evidence="5" id="KW-1185">Reference proteome</keyword>
<dbReference type="InterPro" id="IPR003439">
    <property type="entry name" value="ABC_transporter-like_ATP-bd"/>
</dbReference>
<dbReference type="Pfam" id="PF00005">
    <property type="entry name" value="ABC_tran"/>
    <property type="match status" value="1"/>
</dbReference>
<comment type="similarity">
    <text evidence="1">Belongs to the ABC transporter superfamily.</text>
</comment>
<keyword evidence="4" id="KW-0547">Nucleotide-binding</keyword>
<evidence type="ECO:0000313" key="5">
    <source>
        <dbReference type="Proteomes" id="UP001220010"/>
    </source>
</evidence>
<name>A0ABT5X4Z1_9EURY</name>